<evidence type="ECO:0000313" key="4">
    <source>
        <dbReference type="RefSeq" id="XP_032348024.1"/>
    </source>
</evidence>
<dbReference type="Proteomes" id="UP000694856">
    <property type="component" value="Chromosome 12"/>
</dbReference>
<dbReference type="AlphaFoldDB" id="A0A8B8U0D0"/>
<dbReference type="Pfam" id="PF05461">
    <property type="entry name" value="ApoL"/>
    <property type="match status" value="1"/>
</dbReference>
<evidence type="ECO:0000256" key="1">
    <source>
        <dbReference type="ARBA" id="ARBA00010090"/>
    </source>
</evidence>
<accession>A0A8B8U0D0</accession>
<dbReference type="RefSeq" id="XP_032348024.1">
    <property type="nucleotide sequence ID" value="XM_032492133.1"/>
</dbReference>
<proteinExistence type="inferred from homology"/>
<dbReference type="GeneID" id="106730957"/>
<evidence type="ECO:0000256" key="2">
    <source>
        <dbReference type="SAM" id="MobiDB-lite"/>
    </source>
</evidence>
<dbReference type="InterPro" id="IPR008405">
    <property type="entry name" value="ApoL"/>
</dbReference>
<dbReference type="GO" id="GO:0005576">
    <property type="term" value="C:extracellular region"/>
    <property type="evidence" value="ECO:0007669"/>
    <property type="project" value="InterPro"/>
</dbReference>
<keyword evidence="3" id="KW-1185">Reference proteome</keyword>
<dbReference type="PANTHER" id="PTHR14096:SF27">
    <property type="entry name" value="APOLIPOPROTEIN L2"/>
    <property type="match status" value="1"/>
</dbReference>
<dbReference type="KEGG" id="cfr:106730957"/>
<dbReference type="GO" id="GO:0008289">
    <property type="term" value="F:lipid binding"/>
    <property type="evidence" value="ECO:0007669"/>
    <property type="project" value="InterPro"/>
</dbReference>
<evidence type="ECO:0000313" key="3">
    <source>
        <dbReference type="Proteomes" id="UP000694856"/>
    </source>
</evidence>
<dbReference type="GO" id="GO:0042157">
    <property type="term" value="P:lipoprotein metabolic process"/>
    <property type="evidence" value="ECO:0007669"/>
    <property type="project" value="InterPro"/>
</dbReference>
<feature type="region of interest" description="Disordered" evidence="2">
    <location>
        <begin position="63"/>
        <end position="90"/>
    </location>
</feature>
<reference evidence="4" key="1">
    <citation type="submission" date="2025-08" db="UniProtKB">
        <authorList>
            <consortium name="RefSeq"/>
        </authorList>
    </citation>
    <scope>IDENTIFICATION</scope>
    <source>
        <tissue evidence="4">Ear skin</tissue>
    </source>
</reference>
<dbReference type="GO" id="GO:0006869">
    <property type="term" value="P:lipid transport"/>
    <property type="evidence" value="ECO:0007669"/>
    <property type="project" value="InterPro"/>
</dbReference>
<comment type="similarity">
    <text evidence="1">Belongs to the apolipoprotein L family.</text>
</comment>
<dbReference type="GO" id="GO:0016020">
    <property type="term" value="C:membrane"/>
    <property type="evidence" value="ECO:0007669"/>
    <property type="project" value="TreeGrafter"/>
</dbReference>
<organism evidence="3 4">
    <name type="scientific">Camelus ferus</name>
    <name type="common">Wild bactrian camel</name>
    <name type="synonym">Camelus bactrianus ferus</name>
    <dbReference type="NCBI Taxonomy" id="419612"/>
    <lineage>
        <taxon>Eukaryota</taxon>
        <taxon>Metazoa</taxon>
        <taxon>Chordata</taxon>
        <taxon>Craniata</taxon>
        <taxon>Vertebrata</taxon>
        <taxon>Euteleostomi</taxon>
        <taxon>Mammalia</taxon>
        <taxon>Eutheria</taxon>
        <taxon>Laurasiatheria</taxon>
        <taxon>Artiodactyla</taxon>
        <taxon>Tylopoda</taxon>
        <taxon>Camelidae</taxon>
        <taxon>Camelus</taxon>
    </lineage>
</organism>
<protein>
    <submittedName>
        <fullName evidence="4">Apolipoprotein L2-like isoform X1</fullName>
    </submittedName>
</protein>
<name>A0A8B8U0D0_CAMFR</name>
<gene>
    <name evidence="4" type="primary">LOC106730957</name>
</gene>
<dbReference type="PANTHER" id="PTHR14096">
    <property type="entry name" value="APOLIPOPROTEIN L"/>
    <property type="match status" value="1"/>
</dbReference>
<sequence>MTSIGLLYCLDKEWFFEAVIECLWDILNREELLRLLTAVLDRIEDEENLSSLSHRSDQHPRVYFPQRSGLTSHDPEAHHASPWQTVSGQGPRGESAALRECLDDLKTLLALKVKYSLLKEQLNRKRFLKKFPHMKRELEESIGKLRALADKVDKVHRDCTISQVAAASAGVASGILTILGLALAPVTAGVSLALSATGLGLGAASAVTSVATSVVERVVMSSAETEANDLMLTAINRWKMVKEVLLQSGHKIVSAAQKLVEAVQQIEKNIRAIEVLRANPGLAGDVQRFLTTGQISVQSGKQVQEVLKGTALAMSTGARAFGMATAGFSLLWNVGFLMKDSLHLHEGAKAESAEWLRQRARELESRLEELTRTYENLL</sequence>